<reference evidence="2 3" key="1">
    <citation type="journal article" date="2019" name="Int. J. Syst. Evol. Microbiol.">
        <title>The Global Catalogue of Microorganisms (GCM) 10K type strain sequencing project: providing services to taxonomists for standard genome sequencing and annotation.</title>
        <authorList>
            <consortium name="The Broad Institute Genomics Platform"/>
            <consortium name="The Broad Institute Genome Sequencing Center for Infectious Disease"/>
            <person name="Wu L."/>
            <person name="Ma J."/>
        </authorList>
    </citation>
    <scope>NUCLEOTIDE SEQUENCE [LARGE SCALE GENOMIC DNA]</scope>
    <source>
        <strain evidence="2 3">GX21</strain>
    </source>
</reference>
<protein>
    <submittedName>
        <fullName evidence="2">DUF420 domain-containing protein</fullName>
    </submittedName>
</protein>
<keyword evidence="1" id="KW-0472">Membrane</keyword>
<accession>A0ABD5ZXZ0</accession>
<feature type="transmembrane region" description="Helical" evidence="1">
    <location>
        <begin position="118"/>
        <end position="142"/>
    </location>
</feature>
<dbReference type="PANTHER" id="PTHR37692:SF1">
    <property type="entry name" value="DUF420 DOMAIN-CONTAINING PROTEIN"/>
    <property type="match status" value="1"/>
</dbReference>
<comment type="caution">
    <text evidence="2">The sequence shown here is derived from an EMBL/GenBank/DDBJ whole genome shotgun (WGS) entry which is preliminary data.</text>
</comment>
<evidence type="ECO:0000256" key="1">
    <source>
        <dbReference type="SAM" id="Phobius"/>
    </source>
</evidence>
<dbReference type="AlphaFoldDB" id="A0ABD5ZXZ0"/>
<dbReference type="RefSeq" id="WP_379703751.1">
    <property type="nucleotide sequence ID" value="NZ_JBHTAT010000001.1"/>
</dbReference>
<dbReference type="GeneID" id="96953885"/>
<feature type="transmembrane region" description="Helical" evidence="1">
    <location>
        <begin position="163"/>
        <end position="185"/>
    </location>
</feature>
<organism evidence="2 3">
    <name type="scientific">Haloplanus litoreus</name>
    <dbReference type="NCBI Taxonomy" id="767515"/>
    <lineage>
        <taxon>Archaea</taxon>
        <taxon>Methanobacteriati</taxon>
        <taxon>Methanobacteriota</taxon>
        <taxon>Stenosarchaea group</taxon>
        <taxon>Halobacteria</taxon>
        <taxon>Halobacteriales</taxon>
        <taxon>Haloferacaceae</taxon>
        <taxon>Haloplanus</taxon>
    </lineage>
</organism>
<feature type="transmembrane region" description="Helical" evidence="1">
    <location>
        <begin position="80"/>
        <end position="98"/>
    </location>
</feature>
<evidence type="ECO:0000313" key="2">
    <source>
        <dbReference type="EMBL" id="MFC7255522.1"/>
    </source>
</evidence>
<evidence type="ECO:0000313" key="3">
    <source>
        <dbReference type="Proteomes" id="UP001596434"/>
    </source>
</evidence>
<keyword evidence="1" id="KW-0812">Transmembrane</keyword>
<feature type="transmembrane region" description="Helical" evidence="1">
    <location>
        <begin position="12"/>
        <end position="32"/>
    </location>
</feature>
<dbReference type="EMBL" id="JBHTAT010000001">
    <property type="protein sequence ID" value="MFC7255522.1"/>
    <property type="molecule type" value="Genomic_DNA"/>
</dbReference>
<dbReference type="Pfam" id="PF04238">
    <property type="entry name" value="DUF420"/>
    <property type="match status" value="1"/>
</dbReference>
<dbReference type="Proteomes" id="UP001596434">
    <property type="component" value="Unassembled WGS sequence"/>
</dbReference>
<feature type="transmembrane region" description="Helical" evidence="1">
    <location>
        <begin position="47"/>
        <end position="68"/>
    </location>
</feature>
<gene>
    <name evidence="2" type="ORF">ACFQKE_09505</name>
</gene>
<proteinExistence type="predicted"/>
<sequence>MIRTARDHVPELTAILTVVSLALVFGAVLGAIPRGSIPRAPEATLSVIPHVNAVVSTVAVGTILAGVVFARRGEFEKHRAMMLSSAALFAVFLVLYLYKVALEGPAEFPGPDVVYTWAYLPLLAVHILLAVVCIPLLYYVLLLATTRPVSALVDTAHARVGRVAASLWLISFVLGNVVYALLYVVY</sequence>
<keyword evidence="1" id="KW-1133">Transmembrane helix</keyword>
<name>A0ABD5ZXZ0_9EURY</name>
<dbReference type="InterPro" id="IPR007352">
    <property type="entry name" value="DUF420"/>
</dbReference>
<keyword evidence="3" id="KW-1185">Reference proteome</keyword>
<dbReference type="PANTHER" id="PTHR37692">
    <property type="entry name" value="HYPOTHETICAL MEMBRANE SPANNING PROTEIN"/>
    <property type="match status" value="1"/>
</dbReference>